<proteinExistence type="inferred from homology"/>
<dbReference type="GO" id="GO:0006094">
    <property type="term" value="P:gluconeogenesis"/>
    <property type="evidence" value="ECO:0007669"/>
    <property type="project" value="UniProtKB-KW"/>
</dbReference>
<evidence type="ECO:0000256" key="6">
    <source>
        <dbReference type="ARBA" id="ARBA00022490"/>
    </source>
</evidence>
<dbReference type="InterPro" id="IPR001672">
    <property type="entry name" value="G6P_Isomerase"/>
</dbReference>
<keyword evidence="8 11" id="KW-0570">Pentose shunt</keyword>
<comment type="subcellular location">
    <subcellularLocation>
        <location evidence="2 11">Cytoplasm</location>
    </subcellularLocation>
</comment>
<comment type="pathway">
    <text evidence="3 11">Carbohydrate degradation; pentose phosphate pathway; D-glyceraldehyde 3-phosphate and beta-D-fructose 6-phosphate from D-ribose 5-phosphate and D-xylulose 5-phosphate (non-oxidative stage): step 2/3.</text>
</comment>
<dbReference type="Gene3D" id="3.20.20.70">
    <property type="entry name" value="Aldolase class I"/>
    <property type="match status" value="1"/>
</dbReference>
<comment type="catalytic activity">
    <reaction evidence="10 11">
        <text>D-sedoheptulose 7-phosphate + D-glyceraldehyde 3-phosphate = D-erythrose 4-phosphate + beta-D-fructose 6-phosphate</text>
        <dbReference type="Rhea" id="RHEA:17053"/>
        <dbReference type="ChEBI" id="CHEBI:16897"/>
        <dbReference type="ChEBI" id="CHEBI:57483"/>
        <dbReference type="ChEBI" id="CHEBI:57634"/>
        <dbReference type="ChEBI" id="CHEBI:59776"/>
        <dbReference type="EC" id="2.2.1.2"/>
    </reaction>
</comment>
<dbReference type="PROSITE" id="PS51463">
    <property type="entry name" value="P_GLUCOSE_ISOMERASE_3"/>
    <property type="match status" value="1"/>
</dbReference>
<dbReference type="InterPro" id="IPR046348">
    <property type="entry name" value="SIS_dom_sf"/>
</dbReference>
<sequence length="897" mass="97137">MSSRIEQLRSLGQSVWLDFIRRGHLVSGEFERLIEIGVAGVTSNPTIFHQAITESDDYDAALHELVPKGLKAVELFDALAIEDIQMACDRLRPVYERTGGLDGRVSIEVSPRLAHDTRGTIEEARRLHQAVGRDNLMVKIPATLEGLPAIATCLAEGICINVTLTFSLARYEQVMDAYLSGLEQRAAKSLPLQPMVSVASFFVSRVDTKVDKAIDEAVKELPEGTPARAELESLKGQAAVANARLAYARFKQVFSSPRFEVLRARGARVQRPLWASTSTKNPAYRDTLYVDELIGPDTVNTMPPQTLAVFNDHGVVEARVERDLDRARELFERLPRHGIPAEALIAQLEPEGVTAFARSYDALIEALEKRRRAILGRPRVSPKIAPSAVTRATHARLAQLERESFIRRLWARDETLWSGDPVHQHVARTRLGWLDAPLEMTAEIASLKAFAGQISSEGFTRAVLLGMGGSSLAPEVLSRTFGVGQRGLELTVLDSTSPAAVRAVGESHDPGTTLFVVSSKTGTTLEVLSLEKHFFEWARRARADAGRGFVAVTDPDTPLEALARTRGYRRVFTNRPDIGGRYSALSYFGLVPAALIGMDLTALLEHALDEARACGPDSVGVENFGVELGAALGELALRGRDKVTFVPGPEFEAFGDWAEQLLAESTGKDARGLVPVTGEALAPPDRYGNDRVFVAFSVNDLPRETETLLEQLEGAGHAVLRWRDPEPAALGAEFVRWEIATATIGAVIGVDPFDEPNVTEAKQATQAALERFLKDGRFAARPRLAESKGIAVEAPQAIGDLLAPRVNGRDASRGRGTTSRCWATSGARRSSTSGFSASVPPPGGSRSSPPRSATGPASCIPPASSTRGDPTPASSSSSRPTRVRTFRSRARISPSAR</sequence>
<evidence type="ECO:0000256" key="1">
    <source>
        <dbReference type="ARBA" id="ARBA00003518"/>
    </source>
</evidence>
<keyword evidence="12" id="KW-0312">Gluconeogenesis</keyword>
<evidence type="ECO:0000256" key="3">
    <source>
        <dbReference type="ARBA" id="ARBA00004857"/>
    </source>
</evidence>
<dbReference type="UniPathway" id="UPA00115">
    <property type="reaction ID" value="UER00414"/>
</dbReference>
<organism evidence="14 15">
    <name type="scientific">Eiseniibacteriota bacterium</name>
    <dbReference type="NCBI Taxonomy" id="2212470"/>
    <lineage>
        <taxon>Bacteria</taxon>
        <taxon>Candidatus Eiseniibacteriota</taxon>
    </lineage>
</organism>
<comment type="similarity">
    <text evidence="12">Belongs to the GPI family.</text>
</comment>
<dbReference type="GO" id="GO:0006096">
    <property type="term" value="P:glycolytic process"/>
    <property type="evidence" value="ECO:0007669"/>
    <property type="project" value="UniProtKB-UniPathway"/>
</dbReference>
<keyword evidence="7 11" id="KW-0808">Transferase</keyword>
<dbReference type="PRINTS" id="PR00662">
    <property type="entry name" value="G6PISOMERASE"/>
</dbReference>
<dbReference type="NCBIfam" id="TIGR00876">
    <property type="entry name" value="tal_mycobact"/>
    <property type="match status" value="1"/>
</dbReference>
<feature type="compositionally biased region" description="Low complexity" evidence="13">
    <location>
        <begin position="870"/>
        <end position="880"/>
    </location>
</feature>
<dbReference type="InterPro" id="IPR018225">
    <property type="entry name" value="Transaldolase_AS"/>
</dbReference>
<dbReference type="NCBIfam" id="NF007080">
    <property type="entry name" value="PRK09533.1"/>
    <property type="match status" value="1"/>
</dbReference>
<feature type="compositionally biased region" description="Low complexity" evidence="13">
    <location>
        <begin position="844"/>
        <end position="858"/>
    </location>
</feature>
<dbReference type="InterPro" id="IPR013785">
    <property type="entry name" value="Aldolase_TIM"/>
</dbReference>
<dbReference type="GO" id="GO:0006098">
    <property type="term" value="P:pentose-phosphate shunt"/>
    <property type="evidence" value="ECO:0007669"/>
    <property type="project" value="UniProtKB-UniRule"/>
</dbReference>
<evidence type="ECO:0000256" key="9">
    <source>
        <dbReference type="ARBA" id="ARBA00023270"/>
    </source>
</evidence>
<comment type="similarity">
    <text evidence="4 11">Belongs to the transaldolase family. Type 2 subfamily.</text>
</comment>
<evidence type="ECO:0000313" key="14">
    <source>
        <dbReference type="EMBL" id="TMQ50164.1"/>
    </source>
</evidence>
<keyword evidence="12 14" id="KW-0413">Isomerase</keyword>
<dbReference type="PANTHER" id="PTHR10683">
    <property type="entry name" value="TRANSALDOLASE"/>
    <property type="match status" value="1"/>
</dbReference>
<dbReference type="AlphaFoldDB" id="A0A538SFK8"/>
<comment type="catalytic activity">
    <reaction evidence="12">
        <text>alpha-D-glucose 6-phosphate = beta-D-fructose 6-phosphate</text>
        <dbReference type="Rhea" id="RHEA:11816"/>
        <dbReference type="ChEBI" id="CHEBI:57634"/>
        <dbReference type="ChEBI" id="CHEBI:58225"/>
        <dbReference type="EC" id="5.3.1.9"/>
    </reaction>
</comment>
<accession>A0A538SFK8</accession>
<keyword evidence="12" id="KW-0324">Glycolysis</keyword>
<feature type="active site" description="Schiff-base intermediate with substrate" evidence="11">
    <location>
        <position position="139"/>
    </location>
</feature>
<feature type="region of interest" description="Disordered" evidence="13">
    <location>
        <begin position="805"/>
        <end position="897"/>
    </location>
</feature>
<evidence type="ECO:0000256" key="2">
    <source>
        <dbReference type="ARBA" id="ARBA00004496"/>
    </source>
</evidence>
<dbReference type="NCBIfam" id="NF002881">
    <property type="entry name" value="PRK03343.1"/>
    <property type="match status" value="1"/>
</dbReference>
<comment type="pathway">
    <text evidence="12">Carbohydrate degradation; glycolysis; D-glyceraldehyde 3-phosphate and glycerone phosphate from D-glucose: step 2/4.</text>
</comment>
<comment type="function">
    <text evidence="1 11">Transaldolase is important for the balance of metabolites in the pentose-phosphate pathway.</text>
</comment>
<dbReference type="PANTHER" id="PTHR10683:SF31">
    <property type="entry name" value="TRANSALDOLASE"/>
    <property type="match status" value="1"/>
</dbReference>
<reference evidence="14 15" key="1">
    <citation type="journal article" date="2019" name="Nat. Microbiol.">
        <title>Mediterranean grassland soil C-N compound turnover is dependent on rainfall and depth, and is mediated by genomically divergent microorganisms.</title>
        <authorList>
            <person name="Diamond S."/>
            <person name="Andeer P.F."/>
            <person name="Li Z."/>
            <person name="Crits-Christoph A."/>
            <person name="Burstein D."/>
            <person name="Anantharaman K."/>
            <person name="Lane K.R."/>
            <person name="Thomas B.C."/>
            <person name="Pan C."/>
            <person name="Northen T.R."/>
            <person name="Banfield J.F."/>
        </authorList>
    </citation>
    <scope>NUCLEOTIDE SEQUENCE [LARGE SCALE GENOMIC DNA]</scope>
    <source>
        <strain evidence="14">WS_3</strain>
    </source>
</reference>
<dbReference type="SUPFAM" id="SSF51569">
    <property type="entry name" value="Aldolase"/>
    <property type="match status" value="1"/>
</dbReference>
<dbReference type="PROSITE" id="PS01054">
    <property type="entry name" value="TRANSALDOLASE_1"/>
    <property type="match status" value="1"/>
</dbReference>
<dbReference type="InterPro" id="IPR001585">
    <property type="entry name" value="TAL/FSA"/>
</dbReference>
<comment type="caution">
    <text evidence="14">The sequence shown here is derived from an EMBL/GenBank/DDBJ whole genome shotgun (WGS) entry which is preliminary data.</text>
</comment>
<dbReference type="GO" id="GO:0097367">
    <property type="term" value="F:carbohydrate derivative binding"/>
    <property type="evidence" value="ECO:0007669"/>
    <property type="project" value="InterPro"/>
</dbReference>
<dbReference type="UniPathway" id="UPA00109">
    <property type="reaction ID" value="UER00181"/>
</dbReference>
<evidence type="ECO:0000256" key="11">
    <source>
        <dbReference type="HAMAP-Rule" id="MF_00493"/>
    </source>
</evidence>
<dbReference type="SUPFAM" id="SSF53697">
    <property type="entry name" value="SIS domain"/>
    <property type="match status" value="1"/>
</dbReference>
<evidence type="ECO:0000256" key="12">
    <source>
        <dbReference type="RuleBase" id="RU000612"/>
    </source>
</evidence>
<dbReference type="Pfam" id="PF00342">
    <property type="entry name" value="PGI"/>
    <property type="match status" value="1"/>
</dbReference>
<evidence type="ECO:0000256" key="13">
    <source>
        <dbReference type="SAM" id="MobiDB-lite"/>
    </source>
</evidence>
<dbReference type="CDD" id="cd00955">
    <property type="entry name" value="Transaldolase_like"/>
    <property type="match status" value="1"/>
</dbReference>
<name>A0A538SFK8_UNCEI</name>
<evidence type="ECO:0000256" key="7">
    <source>
        <dbReference type="ARBA" id="ARBA00022679"/>
    </source>
</evidence>
<evidence type="ECO:0000256" key="5">
    <source>
        <dbReference type="ARBA" id="ARBA00013151"/>
    </source>
</evidence>
<evidence type="ECO:0000313" key="15">
    <source>
        <dbReference type="Proteomes" id="UP000320184"/>
    </source>
</evidence>
<feature type="compositionally biased region" description="Basic residues" evidence="13">
    <location>
        <begin position="881"/>
        <end position="890"/>
    </location>
</feature>
<dbReference type="GO" id="GO:0005737">
    <property type="term" value="C:cytoplasm"/>
    <property type="evidence" value="ECO:0007669"/>
    <property type="project" value="UniProtKB-SubCell"/>
</dbReference>
<evidence type="ECO:0000256" key="4">
    <source>
        <dbReference type="ARBA" id="ARBA00008426"/>
    </source>
</evidence>
<evidence type="ECO:0000256" key="10">
    <source>
        <dbReference type="ARBA" id="ARBA00048810"/>
    </source>
</evidence>
<protein>
    <recommendedName>
        <fullName evidence="5 11">Transaldolase</fullName>
        <ecNumber evidence="5 11">2.2.1.2</ecNumber>
    </recommendedName>
</protein>
<dbReference type="GO" id="GO:0004347">
    <property type="term" value="F:glucose-6-phosphate isomerase activity"/>
    <property type="evidence" value="ECO:0007669"/>
    <property type="project" value="UniProtKB-EC"/>
</dbReference>
<dbReference type="EMBL" id="VBOT01000105">
    <property type="protein sequence ID" value="TMQ50164.1"/>
    <property type="molecule type" value="Genomic_DNA"/>
</dbReference>
<gene>
    <name evidence="11" type="primary">tal</name>
    <name evidence="14" type="ORF">E6K73_08475</name>
</gene>
<dbReference type="HAMAP" id="MF_00493">
    <property type="entry name" value="Transaldolase_2"/>
    <property type="match status" value="1"/>
</dbReference>
<dbReference type="EC" id="2.2.1.2" evidence="5 11"/>
<dbReference type="Gene3D" id="3.40.50.10490">
    <property type="entry name" value="Glucose-6-phosphate isomerase like protein, domain 1"/>
    <property type="match status" value="3"/>
</dbReference>
<evidence type="ECO:0000256" key="8">
    <source>
        <dbReference type="ARBA" id="ARBA00023126"/>
    </source>
</evidence>
<dbReference type="Proteomes" id="UP000320184">
    <property type="component" value="Unassembled WGS sequence"/>
</dbReference>
<dbReference type="InterPro" id="IPR004732">
    <property type="entry name" value="Transaldolase_2"/>
</dbReference>
<dbReference type="GO" id="GO:0004801">
    <property type="term" value="F:transaldolase activity"/>
    <property type="evidence" value="ECO:0007669"/>
    <property type="project" value="UniProtKB-UniRule"/>
</dbReference>
<dbReference type="Pfam" id="PF00923">
    <property type="entry name" value="TAL_FSA"/>
    <property type="match status" value="1"/>
</dbReference>
<keyword evidence="9 11" id="KW-0704">Schiff base</keyword>
<keyword evidence="6 11" id="KW-0963">Cytoplasm</keyword>
<feature type="compositionally biased region" description="Polar residues" evidence="13">
    <location>
        <begin position="815"/>
        <end position="835"/>
    </location>
</feature>